<protein>
    <submittedName>
        <fullName evidence="1">Uncharacterized protein</fullName>
    </submittedName>
</protein>
<dbReference type="EMBL" id="CP024969">
    <property type="protein sequence ID" value="ATZ21866.1"/>
    <property type="molecule type" value="Genomic_DNA"/>
</dbReference>
<name>A0A2K8P593_9MOLU</name>
<dbReference type="Proteomes" id="UP000232223">
    <property type="component" value="Chromosome"/>
</dbReference>
<sequence>MNIEKIVYNQINKSYQSFKMLDSFLFDNQVKHFLVNNFRIENVAQLEEVIKIVGFCKKYNLIFFQSVLEKLENEFIFYKKTLAAFYKNTENFKTFLNENFEKLFIVSYQENKEYILTSNDIFCQFVKEVVENNANYQIDEKTQILTQLLNYINLNRHKNNFSIHLTFNKQKIITLIELFKII</sequence>
<proteinExistence type="predicted"/>
<organism evidence="1 2">
    <name type="scientific">Mesoplasma tabanidae</name>
    <dbReference type="NCBI Taxonomy" id="219745"/>
    <lineage>
        <taxon>Bacteria</taxon>
        <taxon>Bacillati</taxon>
        <taxon>Mycoplasmatota</taxon>
        <taxon>Mollicutes</taxon>
        <taxon>Entomoplasmatales</taxon>
        <taxon>Entomoplasmataceae</taxon>
        <taxon>Mesoplasma</taxon>
    </lineage>
</organism>
<gene>
    <name evidence="1" type="ORF">MTABA_v1c06740</name>
</gene>
<accession>A0A2K8P593</accession>
<dbReference type="AlphaFoldDB" id="A0A2K8P593"/>
<evidence type="ECO:0000313" key="1">
    <source>
        <dbReference type="EMBL" id="ATZ21866.1"/>
    </source>
</evidence>
<dbReference type="KEGG" id="mtab:MTABA_v1c06740"/>
<keyword evidence="2" id="KW-1185">Reference proteome</keyword>
<reference evidence="1 2" key="1">
    <citation type="submission" date="2017-11" db="EMBL/GenBank/DDBJ databases">
        <title>Genome sequence of Mesoplasma tabanidae BARC 857 (ATCC 49584).</title>
        <authorList>
            <person name="Lo W.-S."/>
            <person name="Kuo C.-H."/>
        </authorList>
    </citation>
    <scope>NUCLEOTIDE SEQUENCE [LARGE SCALE GENOMIC DNA]</scope>
    <source>
        <strain evidence="1 2">BARC 857</strain>
    </source>
</reference>
<evidence type="ECO:0000313" key="2">
    <source>
        <dbReference type="Proteomes" id="UP000232223"/>
    </source>
</evidence>
<dbReference type="RefSeq" id="WP_100679785.1">
    <property type="nucleotide sequence ID" value="NZ_CP024969.1"/>
</dbReference>
<dbReference type="OrthoDB" id="392033at2"/>